<keyword evidence="5" id="KW-1185">Reference proteome</keyword>
<organism evidence="4 5">
    <name type="scientific">Blastomonas natatoria</name>
    <dbReference type="NCBI Taxonomy" id="34015"/>
    <lineage>
        <taxon>Bacteria</taxon>
        <taxon>Pseudomonadati</taxon>
        <taxon>Pseudomonadota</taxon>
        <taxon>Alphaproteobacteria</taxon>
        <taxon>Sphingomonadales</taxon>
        <taxon>Sphingomonadaceae</taxon>
        <taxon>Blastomonas</taxon>
    </lineage>
</organism>
<dbReference type="OrthoDB" id="9791261at2"/>
<accession>A0A2V3V252</accession>
<dbReference type="PANTHER" id="PTHR30203:SF24">
    <property type="entry name" value="BLR4935 PROTEIN"/>
    <property type="match status" value="1"/>
</dbReference>
<dbReference type="InterPro" id="IPR003423">
    <property type="entry name" value="OMP_efflux"/>
</dbReference>
<dbReference type="RefSeq" id="WP_110300404.1">
    <property type="nucleotide sequence ID" value="NZ_QJJM01000025.1"/>
</dbReference>
<dbReference type="AlphaFoldDB" id="A0A2V3V252"/>
<dbReference type="Gene3D" id="1.20.1600.10">
    <property type="entry name" value="Outer membrane efflux proteins (OEP)"/>
    <property type="match status" value="1"/>
</dbReference>
<evidence type="ECO:0000256" key="1">
    <source>
        <dbReference type="ARBA" id="ARBA00007613"/>
    </source>
</evidence>
<feature type="signal peptide" evidence="3">
    <location>
        <begin position="1"/>
        <end position="34"/>
    </location>
</feature>
<dbReference type="PANTHER" id="PTHR30203">
    <property type="entry name" value="OUTER MEMBRANE CATION EFFLUX PROTEIN"/>
    <property type="match status" value="1"/>
</dbReference>
<dbReference type="Pfam" id="PF02321">
    <property type="entry name" value="OEP"/>
    <property type="match status" value="1"/>
</dbReference>
<proteinExistence type="inferred from homology"/>
<gene>
    <name evidence="4" type="ORF">C7451_12512</name>
</gene>
<protein>
    <submittedName>
        <fullName evidence="4">Cobalt-zinc-cadmium efflux system outer membrane protein</fullName>
    </submittedName>
</protein>
<name>A0A2V3V252_9SPHN</name>
<feature type="chain" id="PRO_5015945009" evidence="3">
    <location>
        <begin position="35"/>
        <end position="423"/>
    </location>
</feature>
<evidence type="ECO:0000313" key="4">
    <source>
        <dbReference type="EMBL" id="PXW67639.1"/>
    </source>
</evidence>
<comment type="similarity">
    <text evidence="1">Belongs to the outer membrane factor (OMF) (TC 1.B.17) family.</text>
</comment>
<dbReference type="InterPro" id="IPR010131">
    <property type="entry name" value="MdtP/NodT-like"/>
</dbReference>
<evidence type="ECO:0000256" key="3">
    <source>
        <dbReference type="SAM" id="SignalP"/>
    </source>
</evidence>
<dbReference type="SUPFAM" id="SSF56954">
    <property type="entry name" value="Outer membrane efflux proteins (OEP)"/>
    <property type="match status" value="1"/>
</dbReference>
<evidence type="ECO:0000256" key="2">
    <source>
        <dbReference type="SAM" id="Coils"/>
    </source>
</evidence>
<dbReference type="EMBL" id="QJJM01000025">
    <property type="protein sequence ID" value="PXW67639.1"/>
    <property type="molecule type" value="Genomic_DNA"/>
</dbReference>
<comment type="caution">
    <text evidence="4">The sequence shown here is derived from an EMBL/GenBank/DDBJ whole genome shotgun (WGS) entry which is preliminary data.</text>
</comment>
<dbReference type="GO" id="GO:0015562">
    <property type="term" value="F:efflux transmembrane transporter activity"/>
    <property type="evidence" value="ECO:0007669"/>
    <property type="project" value="InterPro"/>
</dbReference>
<reference evidence="4 5" key="1">
    <citation type="submission" date="2018-05" db="EMBL/GenBank/DDBJ databases">
        <title>Genomic Encyclopedia of Type Strains, Phase IV (KMG-IV): sequencing the most valuable type-strain genomes for metagenomic binning, comparative biology and taxonomic classification.</title>
        <authorList>
            <person name="Goeker M."/>
        </authorList>
    </citation>
    <scope>NUCLEOTIDE SEQUENCE [LARGE SCALE GENOMIC DNA]</scope>
    <source>
        <strain evidence="4 5">DSM 3183</strain>
    </source>
</reference>
<keyword evidence="2" id="KW-0175">Coiled coil</keyword>
<sequence>MFSRIRACKGTRAACKALLLPVALAVLMASPALGQDLTLEDAIRLALAAAPQNASVVAQVDALTANRAAADLPPRPSLEIATENFGPPSDSLYDQFQITGTYSQQIERGGKRQARVTLADRQIDVAVAQAVVRRLEIISDVQLAYVEVQAAEAAIGVARERLTIAQGVATEVGRRVASARDPIFAGTRALARVAEAEVDLELAVHARDAALVRLSQWWGGSADGLIVPIGQFLDLAPIAGPMEPSPTISAIYQAAGAQADAAIAVRQADSVRDLTLSGGPRFIGTGDVGFVFGVSVPLGGRRLAGARVAEAQAERQRVDAEREVEMFNLRRAITLAAERVEKARHEADAIQTQVLPLAEKALSEVRVGYQRGFFSFADLAAAQTASVDAAMRTVDAAREYHEAKVELDRLTGRFSNLAEEASQ</sequence>
<evidence type="ECO:0000313" key="5">
    <source>
        <dbReference type="Proteomes" id="UP000248014"/>
    </source>
</evidence>
<keyword evidence="3" id="KW-0732">Signal</keyword>
<feature type="coiled-coil region" evidence="2">
    <location>
        <begin position="303"/>
        <end position="330"/>
    </location>
</feature>
<dbReference type="Proteomes" id="UP000248014">
    <property type="component" value="Unassembled WGS sequence"/>
</dbReference>